<dbReference type="OrthoDB" id="5370773at2759"/>
<dbReference type="SUPFAM" id="SSF51182">
    <property type="entry name" value="RmlC-like cupins"/>
    <property type="match status" value="1"/>
</dbReference>
<protein>
    <submittedName>
        <fullName evidence="1">Uncharacterized protein</fullName>
    </submittedName>
</protein>
<dbReference type="EMBL" id="JAGMUV010000002">
    <property type="protein sequence ID" value="KAH7169880.1"/>
    <property type="molecule type" value="Genomic_DNA"/>
</dbReference>
<dbReference type="Proteomes" id="UP000738349">
    <property type="component" value="Unassembled WGS sequence"/>
</dbReference>
<name>A0A9P9JNK6_9HYPO</name>
<accession>A0A9P9JNK6</accession>
<organism evidence="1 2">
    <name type="scientific">Dactylonectria macrodidyma</name>
    <dbReference type="NCBI Taxonomy" id="307937"/>
    <lineage>
        <taxon>Eukaryota</taxon>
        <taxon>Fungi</taxon>
        <taxon>Dikarya</taxon>
        <taxon>Ascomycota</taxon>
        <taxon>Pezizomycotina</taxon>
        <taxon>Sordariomycetes</taxon>
        <taxon>Hypocreomycetidae</taxon>
        <taxon>Hypocreales</taxon>
        <taxon>Nectriaceae</taxon>
        <taxon>Dactylonectria</taxon>
    </lineage>
</organism>
<dbReference type="InterPro" id="IPR011051">
    <property type="entry name" value="RmlC_Cupin_sf"/>
</dbReference>
<dbReference type="InterPro" id="IPR014710">
    <property type="entry name" value="RmlC-like_jellyroll"/>
</dbReference>
<reference evidence="1" key="1">
    <citation type="journal article" date="2021" name="Nat. Commun.">
        <title>Genetic determinants of endophytism in the Arabidopsis root mycobiome.</title>
        <authorList>
            <person name="Mesny F."/>
            <person name="Miyauchi S."/>
            <person name="Thiergart T."/>
            <person name="Pickel B."/>
            <person name="Atanasova L."/>
            <person name="Karlsson M."/>
            <person name="Huettel B."/>
            <person name="Barry K.W."/>
            <person name="Haridas S."/>
            <person name="Chen C."/>
            <person name="Bauer D."/>
            <person name="Andreopoulos W."/>
            <person name="Pangilinan J."/>
            <person name="LaButti K."/>
            <person name="Riley R."/>
            <person name="Lipzen A."/>
            <person name="Clum A."/>
            <person name="Drula E."/>
            <person name="Henrissat B."/>
            <person name="Kohler A."/>
            <person name="Grigoriev I.V."/>
            <person name="Martin F.M."/>
            <person name="Hacquard S."/>
        </authorList>
    </citation>
    <scope>NUCLEOTIDE SEQUENCE</scope>
    <source>
        <strain evidence="1">MPI-CAGE-AT-0147</strain>
    </source>
</reference>
<evidence type="ECO:0000313" key="1">
    <source>
        <dbReference type="EMBL" id="KAH7169880.1"/>
    </source>
</evidence>
<proteinExistence type="predicted"/>
<keyword evidence="2" id="KW-1185">Reference proteome</keyword>
<gene>
    <name evidence="1" type="ORF">EDB81DRAFT_752458</name>
</gene>
<evidence type="ECO:0000313" key="2">
    <source>
        <dbReference type="Proteomes" id="UP000738349"/>
    </source>
</evidence>
<dbReference type="AlphaFoldDB" id="A0A9P9JNK6"/>
<sequence length="352" mass="38585">MYLSTTIATFSCLVSAGLCKSLWQETTPQITQPYTLKRNLGIVLVGSGTISTYFPITGNSSDNAFTLMITTGSSTGGPNAFPHVHRQTYETFYASKGRLQMWGESNEGFLANTSVQTTRIMMPGDFSAIPNNILISVLAPGSFERYFFSSAVMNDLNLTGPLNETELAPYDVYPQRNFTPQYDLVDKKAGPGNWHDRPNELPLDDKNSIWVARDYGPKWLHSKDGVYQIVSPFVGSQQTNAMFTHGSITMSQKSNGAPSSSVTSPYATAFMVEEGQLAVMVKGFRTAHLVDGDVFFALPSTPFSYYAEAYFTKFLLGGMVFTILPPRGSAGQQKGLHDVTAEVFAINLQLIS</sequence>
<comment type="caution">
    <text evidence="1">The sequence shown here is derived from an EMBL/GenBank/DDBJ whole genome shotgun (WGS) entry which is preliminary data.</text>
</comment>
<dbReference type="Gene3D" id="2.60.120.10">
    <property type="entry name" value="Jelly Rolls"/>
    <property type="match status" value="2"/>
</dbReference>